<dbReference type="GO" id="GO:0005886">
    <property type="term" value="C:plasma membrane"/>
    <property type="evidence" value="ECO:0007669"/>
    <property type="project" value="UniProtKB-SubCell"/>
</dbReference>
<keyword evidence="8 12" id="KW-0472">Membrane</keyword>
<keyword evidence="4 12" id="KW-0812">Transmembrane</keyword>
<keyword evidence="2 12" id="KW-1003">Cell membrane</keyword>
<name>A0A085JMW7_9GAMM</name>
<evidence type="ECO:0000256" key="8">
    <source>
        <dbReference type="ARBA" id="ARBA00023136"/>
    </source>
</evidence>
<evidence type="ECO:0000256" key="7">
    <source>
        <dbReference type="ARBA" id="ARBA00023065"/>
    </source>
</evidence>
<dbReference type="NCBIfam" id="NF010792">
    <property type="entry name" value="PRK14196.1"/>
    <property type="match status" value="1"/>
</dbReference>
<keyword evidence="14" id="KW-1185">Reference proteome</keyword>
<dbReference type="InterPro" id="IPR003691">
    <property type="entry name" value="FluC"/>
</dbReference>
<keyword evidence="3" id="KW-0997">Cell inner membrane</keyword>
<reference evidence="13 14" key="1">
    <citation type="submission" date="2014-05" db="EMBL/GenBank/DDBJ databases">
        <title>ATOL: Assembling a taxonomically balanced genome-scale reconstruction of the evolutionary history of the Enterobacteriaceae.</title>
        <authorList>
            <person name="Plunkett G.III."/>
            <person name="Neeno-Eckwall E.C."/>
            <person name="Glasner J.D."/>
            <person name="Perna N.T."/>
        </authorList>
    </citation>
    <scope>NUCLEOTIDE SEQUENCE [LARGE SCALE GENOMIC DNA]</scope>
    <source>
        <strain evidence="13 14">ATCC 33301</strain>
    </source>
</reference>
<dbReference type="GO" id="GO:0140114">
    <property type="term" value="P:cellular detoxification of fluoride"/>
    <property type="evidence" value="ECO:0007669"/>
    <property type="project" value="UniProtKB-UniRule"/>
</dbReference>
<feature type="transmembrane region" description="Helical" evidence="12">
    <location>
        <begin position="40"/>
        <end position="60"/>
    </location>
</feature>
<comment type="similarity">
    <text evidence="10 12">Belongs to the fluoride channel Fluc/FEX (TC 1.A.43) family.</text>
</comment>
<dbReference type="GO" id="GO:0062054">
    <property type="term" value="F:fluoride channel activity"/>
    <property type="evidence" value="ECO:0007669"/>
    <property type="project" value="UniProtKB-UniRule"/>
</dbReference>
<dbReference type="GO" id="GO:0046872">
    <property type="term" value="F:metal ion binding"/>
    <property type="evidence" value="ECO:0007669"/>
    <property type="project" value="UniProtKB-KW"/>
</dbReference>
<evidence type="ECO:0000313" key="13">
    <source>
        <dbReference type="EMBL" id="KFD21813.1"/>
    </source>
</evidence>
<evidence type="ECO:0000313" key="14">
    <source>
        <dbReference type="Proteomes" id="UP000028602"/>
    </source>
</evidence>
<keyword evidence="12" id="KW-0479">Metal-binding</keyword>
<organism evidence="13 14">
    <name type="scientific">Tatumella ptyseos ATCC 33301</name>
    <dbReference type="NCBI Taxonomy" id="1005995"/>
    <lineage>
        <taxon>Bacteria</taxon>
        <taxon>Pseudomonadati</taxon>
        <taxon>Pseudomonadota</taxon>
        <taxon>Gammaproteobacteria</taxon>
        <taxon>Enterobacterales</taxon>
        <taxon>Erwiniaceae</taxon>
        <taxon>Tatumella</taxon>
    </lineage>
</organism>
<protein>
    <recommendedName>
        <fullName evidence="12">Fluoride-specific ion channel FluC</fullName>
    </recommendedName>
</protein>
<dbReference type="NCBIfam" id="TIGR00494">
    <property type="entry name" value="crcB"/>
    <property type="match status" value="1"/>
</dbReference>
<feature type="transmembrane region" description="Helical" evidence="12">
    <location>
        <begin position="72"/>
        <end position="94"/>
    </location>
</feature>
<feature type="transmembrane region" description="Helical" evidence="12">
    <location>
        <begin position="106"/>
        <end position="130"/>
    </location>
</feature>
<feature type="binding site" evidence="12">
    <location>
        <position position="117"/>
    </location>
    <ligand>
        <name>Na(+)</name>
        <dbReference type="ChEBI" id="CHEBI:29101"/>
        <note>structural</note>
    </ligand>
</feature>
<feature type="transmembrane region" description="Helical" evidence="12">
    <location>
        <begin position="142"/>
        <end position="163"/>
    </location>
</feature>
<evidence type="ECO:0000256" key="4">
    <source>
        <dbReference type="ARBA" id="ARBA00022692"/>
    </source>
</evidence>
<sequence length="164" mass="17670">MEWLMTPDIILNPLAGVLVCQVSASCPLSLRRDDIQESDMLKSFMAVLIGGGAGCLLRWWCSLRFNPLFTGLPLGTLLVNLAGGLIIGGALAWFARHPQLDPAWKLLITTGLCGGLTTFSTFSAELMVMLQSGKYLWAMTSACLHLFGTLLMTFAGFALITAIS</sequence>
<evidence type="ECO:0000256" key="6">
    <source>
        <dbReference type="ARBA" id="ARBA00023053"/>
    </source>
</evidence>
<dbReference type="EMBL" id="JMPR01000012">
    <property type="protein sequence ID" value="KFD21813.1"/>
    <property type="molecule type" value="Genomic_DNA"/>
</dbReference>
<gene>
    <name evidence="12 13" type="primary">crcB</name>
    <name evidence="12" type="synonym">fluC</name>
    <name evidence="13" type="ORF">GTPT_0702</name>
</gene>
<evidence type="ECO:0000256" key="5">
    <source>
        <dbReference type="ARBA" id="ARBA00022989"/>
    </source>
</evidence>
<comment type="function">
    <text evidence="12">Fluoride-specific ion channel. Important for reducing fluoride concentration in the cell, thus reducing its toxicity.</text>
</comment>
<accession>A0A085JMW7</accession>
<dbReference type="HAMAP" id="MF_00454">
    <property type="entry name" value="FluC"/>
    <property type="match status" value="1"/>
</dbReference>
<comment type="activity regulation">
    <text evidence="12">Na(+) is not transported, but it plays an essential structural role and its presence is essential for fluoride channel function.</text>
</comment>
<feature type="binding site" evidence="12">
    <location>
        <position position="114"/>
    </location>
    <ligand>
        <name>Na(+)</name>
        <dbReference type="ChEBI" id="CHEBI:29101"/>
        <note>structural</note>
    </ligand>
</feature>
<dbReference type="AlphaFoldDB" id="A0A085JMW7"/>
<comment type="caution">
    <text evidence="13">The sequence shown here is derived from an EMBL/GenBank/DDBJ whole genome shotgun (WGS) entry which is preliminary data.</text>
</comment>
<dbReference type="eggNOG" id="COG0239">
    <property type="taxonomic scope" value="Bacteria"/>
</dbReference>
<keyword evidence="7 12" id="KW-0406">Ion transport</keyword>
<proteinExistence type="inferred from homology"/>
<keyword evidence="12" id="KW-0813">Transport</keyword>
<evidence type="ECO:0000256" key="12">
    <source>
        <dbReference type="HAMAP-Rule" id="MF_00454"/>
    </source>
</evidence>
<keyword evidence="5 12" id="KW-1133">Transmembrane helix</keyword>
<evidence type="ECO:0000256" key="11">
    <source>
        <dbReference type="ARBA" id="ARBA00035585"/>
    </source>
</evidence>
<dbReference type="Proteomes" id="UP000028602">
    <property type="component" value="Unassembled WGS sequence"/>
</dbReference>
<dbReference type="PANTHER" id="PTHR28259:SF1">
    <property type="entry name" value="FLUORIDE EXPORT PROTEIN 1-RELATED"/>
    <property type="match status" value="1"/>
</dbReference>
<keyword evidence="9 12" id="KW-0407">Ion channel</keyword>
<keyword evidence="6 12" id="KW-0915">Sodium</keyword>
<evidence type="ECO:0000256" key="1">
    <source>
        <dbReference type="ARBA" id="ARBA00004651"/>
    </source>
</evidence>
<evidence type="ECO:0000256" key="10">
    <source>
        <dbReference type="ARBA" id="ARBA00035120"/>
    </source>
</evidence>
<evidence type="ECO:0000256" key="9">
    <source>
        <dbReference type="ARBA" id="ARBA00023303"/>
    </source>
</evidence>
<evidence type="ECO:0000256" key="3">
    <source>
        <dbReference type="ARBA" id="ARBA00022519"/>
    </source>
</evidence>
<comment type="catalytic activity">
    <reaction evidence="11">
        <text>fluoride(in) = fluoride(out)</text>
        <dbReference type="Rhea" id="RHEA:76159"/>
        <dbReference type="ChEBI" id="CHEBI:17051"/>
    </reaction>
    <physiologicalReaction direction="left-to-right" evidence="11">
        <dbReference type="Rhea" id="RHEA:76160"/>
    </physiologicalReaction>
</comment>
<dbReference type="Pfam" id="PF02537">
    <property type="entry name" value="CRCB"/>
    <property type="match status" value="1"/>
</dbReference>
<evidence type="ECO:0000256" key="2">
    <source>
        <dbReference type="ARBA" id="ARBA00022475"/>
    </source>
</evidence>
<dbReference type="PANTHER" id="PTHR28259">
    <property type="entry name" value="FLUORIDE EXPORT PROTEIN 1-RELATED"/>
    <property type="match status" value="1"/>
</dbReference>
<comment type="subcellular location">
    <subcellularLocation>
        <location evidence="1 12">Cell membrane</location>
        <topology evidence="1 12">Multi-pass membrane protein</topology>
    </subcellularLocation>
</comment>